<name>A0AAJ7WT88_PETMA</name>
<dbReference type="GO" id="GO:0005576">
    <property type="term" value="C:extracellular region"/>
    <property type="evidence" value="ECO:0007669"/>
    <property type="project" value="UniProtKB-SubCell"/>
</dbReference>
<comment type="similarity">
    <text evidence="2">Belongs to the glucagon family.</text>
</comment>
<dbReference type="GO" id="GO:0051428">
    <property type="term" value="F:peptide hormone receptor binding"/>
    <property type="evidence" value="ECO:0007669"/>
    <property type="project" value="TreeGrafter"/>
</dbReference>
<evidence type="ECO:0000259" key="5">
    <source>
        <dbReference type="SMART" id="SM00070"/>
    </source>
</evidence>
<dbReference type="SMART" id="SM00070">
    <property type="entry name" value="GLUCA"/>
    <property type="match status" value="2"/>
</dbReference>
<sequence>MARGAAYRSALLLLLLGLVACASPHPWAAPTPTDPTRTERHADGLFTSGYRHVLGQMSARRYMDGLVAARLGYAMKTSEPVFGKRQADAIFTNGFSRYRHKQAASKLLLSLLESRRGRKHRLLLDNPPPVYGSSDTGEFQKLKEFIQITLQNTQTRG</sequence>
<protein>
    <submittedName>
        <fullName evidence="7">Glucagon family neuropeptides-like isoform X1</fullName>
    </submittedName>
</protein>
<dbReference type="PROSITE" id="PS51257">
    <property type="entry name" value="PROKAR_LIPOPROTEIN"/>
    <property type="match status" value="1"/>
</dbReference>
<evidence type="ECO:0000313" key="6">
    <source>
        <dbReference type="Proteomes" id="UP001318040"/>
    </source>
</evidence>
<evidence type="ECO:0000256" key="1">
    <source>
        <dbReference type="ARBA" id="ARBA00004613"/>
    </source>
</evidence>
<feature type="signal peptide" evidence="4">
    <location>
        <begin position="1"/>
        <end position="21"/>
    </location>
</feature>
<dbReference type="Proteomes" id="UP001318040">
    <property type="component" value="Chromosome 12"/>
</dbReference>
<dbReference type="RefSeq" id="XP_032808972.1">
    <property type="nucleotide sequence ID" value="XM_032953081.1"/>
</dbReference>
<feature type="domain" description="Glucagon / GIP / secretin / VIP family" evidence="5">
    <location>
        <begin position="86"/>
        <end position="112"/>
    </location>
</feature>
<dbReference type="InterPro" id="IPR046963">
    <property type="entry name" value="VIP/GHRH-like"/>
</dbReference>
<comment type="subcellular location">
    <subcellularLocation>
        <location evidence="1">Secreted</location>
    </subcellularLocation>
</comment>
<proteinExistence type="inferred from homology"/>
<dbReference type="InterPro" id="IPR000532">
    <property type="entry name" value="Glucagon_GIP_secretin_VIP"/>
</dbReference>
<feature type="chain" id="PRO_5042578957" evidence="4">
    <location>
        <begin position="22"/>
        <end position="157"/>
    </location>
</feature>
<evidence type="ECO:0000256" key="4">
    <source>
        <dbReference type="SAM" id="SignalP"/>
    </source>
</evidence>
<accession>A0AAJ7WT88</accession>
<keyword evidence="6" id="KW-1185">Reference proteome</keyword>
<organism evidence="6 7">
    <name type="scientific">Petromyzon marinus</name>
    <name type="common">Sea lamprey</name>
    <dbReference type="NCBI Taxonomy" id="7757"/>
    <lineage>
        <taxon>Eukaryota</taxon>
        <taxon>Metazoa</taxon>
        <taxon>Chordata</taxon>
        <taxon>Craniata</taxon>
        <taxon>Vertebrata</taxon>
        <taxon>Cyclostomata</taxon>
        <taxon>Hyperoartia</taxon>
        <taxon>Petromyzontiformes</taxon>
        <taxon>Petromyzontidae</taxon>
        <taxon>Petromyzon</taxon>
    </lineage>
</organism>
<reference evidence="7" key="1">
    <citation type="submission" date="2025-08" db="UniProtKB">
        <authorList>
            <consortium name="RefSeq"/>
        </authorList>
    </citation>
    <scope>IDENTIFICATION</scope>
    <source>
        <tissue evidence="7">Sperm</tissue>
    </source>
</reference>
<dbReference type="GO" id="GO:0032880">
    <property type="term" value="P:regulation of protein localization"/>
    <property type="evidence" value="ECO:0007669"/>
    <property type="project" value="TreeGrafter"/>
</dbReference>
<dbReference type="PANTHER" id="PTHR11213">
    <property type="entry name" value="GLUCAGON-FAMILY NEUROPEPTIDE"/>
    <property type="match status" value="1"/>
</dbReference>
<evidence type="ECO:0000256" key="2">
    <source>
        <dbReference type="ARBA" id="ARBA00008369"/>
    </source>
</evidence>
<keyword evidence="4" id="KW-0732">Signal</keyword>
<dbReference type="Pfam" id="PF00123">
    <property type="entry name" value="Hormone_2"/>
    <property type="match status" value="1"/>
</dbReference>
<dbReference type="KEGG" id="pmrn:116941728"/>
<keyword evidence="3" id="KW-0964">Secreted</keyword>
<evidence type="ECO:0000313" key="7">
    <source>
        <dbReference type="RefSeq" id="XP_032808972.1"/>
    </source>
</evidence>
<dbReference type="GO" id="GO:0007189">
    <property type="term" value="P:adenylate cyclase-activating G protein-coupled receptor signaling pathway"/>
    <property type="evidence" value="ECO:0007669"/>
    <property type="project" value="TreeGrafter"/>
</dbReference>
<feature type="domain" description="Glucagon / GIP / secretin / VIP family" evidence="5">
    <location>
        <begin position="41"/>
        <end position="67"/>
    </location>
</feature>
<evidence type="ECO:0000256" key="3">
    <source>
        <dbReference type="ARBA" id="ARBA00022525"/>
    </source>
</evidence>
<dbReference type="AlphaFoldDB" id="A0AAJ7WT88"/>
<dbReference type="GO" id="GO:0005184">
    <property type="term" value="F:neuropeptide hormone activity"/>
    <property type="evidence" value="ECO:0007669"/>
    <property type="project" value="InterPro"/>
</dbReference>
<gene>
    <name evidence="7" type="primary">LOC116941728</name>
</gene>